<proteinExistence type="predicted"/>
<keyword evidence="3" id="KW-1185">Reference proteome</keyword>
<accession>A0A0K1LN30</accession>
<evidence type="ECO:0000256" key="1">
    <source>
        <dbReference type="SAM" id="MobiDB-lite"/>
    </source>
</evidence>
<evidence type="ECO:0000313" key="3">
    <source>
        <dbReference type="Proteomes" id="UP000221339"/>
    </source>
</evidence>
<gene>
    <name evidence="2" type="ORF">CPT_Seuss97</name>
</gene>
<organism evidence="2 3">
    <name type="scientific">Caulobacter phage Seuss</name>
    <dbReference type="NCBI Taxonomy" id="1675601"/>
    <lineage>
        <taxon>Viruses</taxon>
        <taxon>Duplodnaviria</taxon>
        <taxon>Heunggongvirae</taxon>
        <taxon>Uroviricota</taxon>
        <taxon>Caudoviricetes</taxon>
        <taxon>Seussvirus</taxon>
        <taxon>Seussvirus seuss</taxon>
    </lineage>
</organism>
<protein>
    <submittedName>
        <fullName evidence="2">Uncharacterized protein</fullName>
    </submittedName>
</protein>
<name>A0A0K1LN30_9CAUD</name>
<reference evidence="2 3" key="1">
    <citation type="journal article" date="2015" name="Genome Announc.">
        <title>Complete Genome Sequence of Caulobacter crescentus Siphophage Seuss.</title>
        <authorList>
            <person name="Sloan J.M."/>
            <person name="Keene J.L."/>
            <person name="Cahill J.L."/>
            <person name="Rasche E.S."/>
            <person name="Kuty Everett G.F."/>
        </authorList>
    </citation>
    <scope>NUCLEOTIDE SEQUENCE [LARGE SCALE GENOMIC DNA]</scope>
</reference>
<feature type="region of interest" description="Disordered" evidence="1">
    <location>
        <begin position="39"/>
        <end position="80"/>
    </location>
</feature>
<sequence>MTTQTIDYEARQSISGTTGTFPFRDTAIYIDGVRYEPTTSSTTTFRGGGFENYPVKKSEPKNRHERRKEAKLCRSRKRGT</sequence>
<dbReference type="EMBL" id="KT001914">
    <property type="protein sequence ID" value="AKU43623.1"/>
    <property type="molecule type" value="Genomic_DNA"/>
</dbReference>
<dbReference type="Proteomes" id="UP000221339">
    <property type="component" value="Segment"/>
</dbReference>
<feature type="compositionally biased region" description="Basic and acidic residues" evidence="1">
    <location>
        <begin position="54"/>
        <end position="72"/>
    </location>
</feature>
<evidence type="ECO:0000313" key="2">
    <source>
        <dbReference type="EMBL" id="AKU43623.1"/>
    </source>
</evidence>